<evidence type="ECO:0000256" key="8">
    <source>
        <dbReference type="ARBA" id="ARBA00023136"/>
    </source>
</evidence>
<dbReference type="EMBL" id="JACRTJ010000008">
    <property type="protein sequence ID" value="MBC8598274.1"/>
    <property type="molecule type" value="Genomic_DNA"/>
</dbReference>
<dbReference type="PANTHER" id="PTHR30614">
    <property type="entry name" value="MEMBRANE COMPONENT OF AMINO ACID ABC TRANSPORTER"/>
    <property type="match status" value="1"/>
</dbReference>
<gene>
    <name evidence="11" type="ORF">H8708_03365</name>
</gene>
<accession>A0ABR7NQB2</accession>
<evidence type="ECO:0000313" key="11">
    <source>
        <dbReference type="EMBL" id="MBC8598274.1"/>
    </source>
</evidence>
<dbReference type="PROSITE" id="PS50928">
    <property type="entry name" value="ABC_TM1"/>
    <property type="match status" value="1"/>
</dbReference>
<name>A0ABR7NQB2_9FIRM</name>
<sequence>MTAEQFYNNFVADDRFVKYILGGLKTTLIITLFAVLLGIFLGFLVGTVRSTYERTGKLVVLNAVCRVYLSVIRGTPVAVQLMIMYFFIFAAPGSSKLLSAILAFGINSGAYVAEIFRSGIMSIDNGQFEAGRSLGFNYAQTVWYIILPQAFKNVLPALCNEFIALLKETSVSGFIALQDLTRGADVIRSRTYNPVLPLFTVALVYWMIVTFLTYMVGKLETRLRKNEKR</sequence>
<dbReference type="InterPro" id="IPR000515">
    <property type="entry name" value="MetI-like"/>
</dbReference>
<evidence type="ECO:0000256" key="5">
    <source>
        <dbReference type="ARBA" id="ARBA00022692"/>
    </source>
</evidence>
<evidence type="ECO:0000256" key="9">
    <source>
        <dbReference type="RuleBase" id="RU363032"/>
    </source>
</evidence>
<dbReference type="Pfam" id="PF00528">
    <property type="entry name" value="BPD_transp_1"/>
    <property type="match status" value="1"/>
</dbReference>
<dbReference type="InterPro" id="IPR043429">
    <property type="entry name" value="ArtM/GltK/GlnP/TcyL/YhdX-like"/>
</dbReference>
<dbReference type="InterPro" id="IPR035906">
    <property type="entry name" value="MetI-like_sf"/>
</dbReference>
<comment type="similarity">
    <text evidence="2">Belongs to the binding-protein-dependent transport system permease family. HisMQ subfamily.</text>
</comment>
<dbReference type="Proteomes" id="UP000647491">
    <property type="component" value="Unassembled WGS sequence"/>
</dbReference>
<comment type="subcellular location">
    <subcellularLocation>
        <location evidence="1 9">Cell membrane</location>
        <topology evidence="1 9">Multi-pass membrane protein</topology>
    </subcellularLocation>
</comment>
<evidence type="ECO:0000256" key="6">
    <source>
        <dbReference type="ARBA" id="ARBA00022970"/>
    </source>
</evidence>
<evidence type="ECO:0000256" key="4">
    <source>
        <dbReference type="ARBA" id="ARBA00022475"/>
    </source>
</evidence>
<evidence type="ECO:0000256" key="2">
    <source>
        <dbReference type="ARBA" id="ARBA00010072"/>
    </source>
</evidence>
<evidence type="ECO:0000256" key="3">
    <source>
        <dbReference type="ARBA" id="ARBA00022448"/>
    </source>
</evidence>
<evidence type="ECO:0000256" key="7">
    <source>
        <dbReference type="ARBA" id="ARBA00022989"/>
    </source>
</evidence>
<feature type="transmembrane region" description="Helical" evidence="9">
    <location>
        <begin position="67"/>
        <end position="91"/>
    </location>
</feature>
<feature type="transmembrane region" description="Helical" evidence="9">
    <location>
        <begin position="20"/>
        <end position="46"/>
    </location>
</feature>
<keyword evidence="3 9" id="KW-0813">Transport</keyword>
<evidence type="ECO:0000256" key="1">
    <source>
        <dbReference type="ARBA" id="ARBA00004651"/>
    </source>
</evidence>
<evidence type="ECO:0000259" key="10">
    <source>
        <dbReference type="PROSITE" id="PS50928"/>
    </source>
</evidence>
<dbReference type="InterPro" id="IPR010065">
    <property type="entry name" value="AA_ABC_transptr_permease_3TM"/>
</dbReference>
<feature type="transmembrane region" description="Helical" evidence="9">
    <location>
        <begin position="195"/>
        <end position="216"/>
    </location>
</feature>
<keyword evidence="7 9" id="KW-1133">Transmembrane helix</keyword>
<proteinExistence type="inferred from homology"/>
<protein>
    <submittedName>
        <fullName evidence="11">Amino acid ABC transporter permease</fullName>
    </submittedName>
</protein>
<reference evidence="11 12" key="1">
    <citation type="submission" date="2020-08" db="EMBL/GenBank/DDBJ databases">
        <title>Genome public.</title>
        <authorList>
            <person name="Liu C."/>
            <person name="Sun Q."/>
        </authorList>
    </citation>
    <scope>NUCLEOTIDE SEQUENCE [LARGE SCALE GENOMIC DNA]</scope>
    <source>
        <strain evidence="11 12">BX10</strain>
    </source>
</reference>
<evidence type="ECO:0000313" key="12">
    <source>
        <dbReference type="Proteomes" id="UP000647491"/>
    </source>
</evidence>
<dbReference type="Gene3D" id="1.10.3720.10">
    <property type="entry name" value="MetI-like"/>
    <property type="match status" value="1"/>
</dbReference>
<organism evidence="11 12">
    <name type="scientific">Enterocloster hominis</name>
    <name type="common">ex Liu et al. 2021</name>
    <dbReference type="NCBI Taxonomy" id="2763663"/>
    <lineage>
        <taxon>Bacteria</taxon>
        <taxon>Bacillati</taxon>
        <taxon>Bacillota</taxon>
        <taxon>Clostridia</taxon>
        <taxon>Lachnospirales</taxon>
        <taxon>Lachnospiraceae</taxon>
        <taxon>Enterocloster</taxon>
    </lineage>
</organism>
<feature type="domain" description="ABC transmembrane type-1" evidence="10">
    <location>
        <begin position="24"/>
        <end position="216"/>
    </location>
</feature>
<keyword evidence="5 9" id="KW-0812">Transmembrane</keyword>
<dbReference type="SUPFAM" id="SSF161098">
    <property type="entry name" value="MetI-like"/>
    <property type="match status" value="1"/>
</dbReference>
<dbReference type="NCBIfam" id="TIGR01726">
    <property type="entry name" value="HEQRo_perm_3TM"/>
    <property type="match status" value="1"/>
</dbReference>
<keyword evidence="6" id="KW-0029">Amino-acid transport</keyword>
<keyword evidence="12" id="KW-1185">Reference proteome</keyword>
<keyword evidence="8 9" id="KW-0472">Membrane</keyword>
<dbReference type="CDD" id="cd06261">
    <property type="entry name" value="TM_PBP2"/>
    <property type="match status" value="1"/>
</dbReference>
<comment type="caution">
    <text evidence="11">The sequence shown here is derived from an EMBL/GenBank/DDBJ whole genome shotgun (WGS) entry which is preliminary data.</text>
</comment>
<keyword evidence="4" id="KW-1003">Cell membrane</keyword>
<dbReference type="PANTHER" id="PTHR30614:SF20">
    <property type="entry name" value="GLUTAMINE TRANSPORT SYSTEM PERMEASE PROTEIN GLNP"/>
    <property type="match status" value="1"/>
</dbReference>